<evidence type="ECO:0000256" key="1">
    <source>
        <dbReference type="ARBA" id="ARBA00022490"/>
    </source>
</evidence>
<proteinExistence type="predicted"/>
<dbReference type="InterPro" id="IPR031531">
    <property type="entry name" value="DNAAF8"/>
</dbReference>
<reference evidence="8" key="1">
    <citation type="submission" date="2025-08" db="UniProtKB">
        <authorList>
            <consortium name="RefSeq"/>
        </authorList>
    </citation>
    <scope>IDENTIFICATION</scope>
</reference>
<evidence type="ECO:0000256" key="3">
    <source>
        <dbReference type="ARBA" id="ARBA00024190"/>
    </source>
</evidence>
<evidence type="ECO:0000313" key="7">
    <source>
        <dbReference type="Proteomes" id="UP000515156"/>
    </source>
</evidence>
<protein>
    <recommendedName>
        <fullName evidence="4">Dynein axonemal assembly factor 8</fullName>
    </recommendedName>
    <alternativeName>
        <fullName evidence="5">Dynein axonemal-associated protein 1</fullName>
    </alternativeName>
</protein>
<dbReference type="OrthoDB" id="2162449at2759"/>
<dbReference type="SUPFAM" id="SSF54919">
    <property type="entry name" value="Nucleoside diphosphate kinase, NDK"/>
    <property type="match status" value="1"/>
</dbReference>
<comment type="function">
    <text evidence="2">In cyliated cells, dynein axonemal particle-specific protein required for deployment of ODA to the axoneme. Interacts with outer dynein arm (ODA) subunits.</text>
</comment>
<evidence type="ECO:0000256" key="4">
    <source>
        <dbReference type="ARBA" id="ARBA00024428"/>
    </source>
</evidence>
<dbReference type="GO" id="GO:0120293">
    <property type="term" value="C:dynein axonemal particle"/>
    <property type="evidence" value="ECO:0007669"/>
    <property type="project" value="UniProtKB-SubCell"/>
</dbReference>
<dbReference type="Pfam" id="PF15773">
    <property type="entry name" value="DAAP1"/>
    <property type="match status" value="1"/>
</dbReference>
<evidence type="ECO:0000256" key="5">
    <source>
        <dbReference type="ARBA" id="ARBA00030565"/>
    </source>
</evidence>
<dbReference type="RefSeq" id="XP_030067785.1">
    <property type="nucleotide sequence ID" value="XM_030211925.1"/>
</dbReference>
<gene>
    <name evidence="8" type="primary">C8H16orf71</name>
</gene>
<evidence type="ECO:0000256" key="6">
    <source>
        <dbReference type="SAM" id="MobiDB-lite"/>
    </source>
</evidence>
<keyword evidence="1" id="KW-0963">Cytoplasm</keyword>
<evidence type="ECO:0000313" key="8">
    <source>
        <dbReference type="RefSeq" id="XP_030067785.1"/>
    </source>
</evidence>
<dbReference type="PANTHER" id="PTHR35977">
    <property type="entry name" value="CHROMOSOME 16 OPEN READING FRAME 71"/>
    <property type="match status" value="1"/>
</dbReference>
<feature type="compositionally biased region" description="Low complexity" evidence="6">
    <location>
        <begin position="124"/>
        <end position="135"/>
    </location>
</feature>
<name>A0A6P7YWV9_9AMPH</name>
<feature type="region of interest" description="Disordered" evidence="6">
    <location>
        <begin position="1"/>
        <end position="23"/>
    </location>
</feature>
<dbReference type="InParanoid" id="A0A6P7YWV9"/>
<dbReference type="Gene3D" id="3.30.70.141">
    <property type="entry name" value="Nucleoside diphosphate kinase-like domain"/>
    <property type="match status" value="1"/>
</dbReference>
<feature type="compositionally biased region" description="Basic and acidic residues" evidence="6">
    <location>
        <begin position="1"/>
        <end position="12"/>
    </location>
</feature>
<feature type="region of interest" description="Disordered" evidence="6">
    <location>
        <begin position="110"/>
        <end position="145"/>
    </location>
</feature>
<feature type="compositionally biased region" description="Polar residues" evidence="6">
    <location>
        <begin position="14"/>
        <end position="23"/>
    </location>
</feature>
<keyword evidence="7" id="KW-1185">Reference proteome</keyword>
<dbReference type="KEGG" id="muo:115475869"/>
<dbReference type="InterPro" id="IPR036850">
    <property type="entry name" value="NDK-like_dom_sf"/>
</dbReference>
<dbReference type="PANTHER" id="PTHR35977:SF1">
    <property type="entry name" value="DYNEIN AXONEMAL ASSEMBLY FACTOR 8"/>
    <property type="match status" value="1"/>
</dbReference>
<sequence>MESGSKPEKRPCWTDSSAYPQKSGTSEWESIFSTVKAKVPSLDSDTSLSDCDDDEVFIFQRAEANLIPDLSEELSDVTLEDLKMQEVFEPMRLIKEAWDGTLKKSEVQTERAVATPEPNEHISLESSELSPSTSSADGPPHHQDAECVNSIEIRDGITRKDELCCRLGTSLSLSIEESTFVNRNTSLGEINKSAESNIQLNGESWLQQHSDSDILEKDNQPCWRNTGYSQEYQQNPTFKSQLDLNLQYIMQWDLDKIIQNLQKQEDVRLNSEETFRPEADCKDVSKHLVAKTQDKLMEQLEFLCAKQSQEMSSCCNKTANSENSSAGLSGLRKKPFNNRKCNTINGEEWGYSKEPPTIYIDLRNVKPLESGSLCEDDQGQDADCRRVDHRDVTGKSLLLQQLRKARQETSAASIPSVAEEVAEEEMSQNSEHLKASSVLKIRRKRHLKARAEVNKIALKEPWNSETVLLATGLESTESYLPKQPEKKLGFPDSMQEIESAYLSLSKVLQSLRTEEKPEALIQKENWMKDKQRRQRLQAQLEGLKPRHSVSGKQPMAEKTPVLFHMEASYSPGINTLPIAESTKSEMLLMTVWLSSCGQVSGCGQHNGHTPDALLSAANVYHVLVTWLLSLVLGFKVRGESSAPFHVVGLQQAWRDDGLALYACLVPQDESPAQTNLKIRGHKTKENLRGTSTFYQQTSMFLSHTWLQSIFWWREDVTHRLHDQLFPLLPEIPAVRLCNFISINPDPKAVEKAFELPCGFYWQTVETDEKYSPFGTDLGDCADTEMEVAMTLVFQTLLSDPVAFHHMLQLILSSSLDICGLRLLYPSFSTLLSSTENLPSLYTAEDGKALPPILALALRGHKAYSTFRDIFGPFDPQLAVVTDCNSINAMYCKSKAEPLLYMPHTETRIHWELCVWFGGRVPCNGVVQVGIQNLASKHNRPRSESPSATEQEKDFLPDVVLSRPPATLVSTIKGDVFLVVSPAVPPCAYGDVISTSTRRGFSMQGIKRIRISPKRGSMLSMSNSQIAVFCPTSPLTHCL</sequence>
<dbReference type="CTD" id="146562"/>
<dbReference type="Proteomes" id="UP000515156">
    <property type="component" value="Chromosome 8"/>
</dbReference>
<accession>A0A6P7YWV9</accession>
<comment type="subcellular location">
    <subcellularLocation>
        <location evidence="3">Dynein axonemal particle</location>
    </subcellularLocation>
</comment>
<dbReference type="GeneID" id="115475869"/>
<organism evidence="7 8">
    <name type="scientific">Microcaecilia unicolor</name>
    <dbReference type="NCBI Taxonomy" id="1415580"/>
    <lineage>
        <taxon>Eukaryota</taxon>
        <taxon>Metazoa</taxon>
        <taxon>Chordata</taxon>
        <taxon>Craniata</taxon>
        <taxon>Vertebrata</taxon>
        <taxon>Euteleostomi</taxon>
        <taxon>Amphibia</taxon>
        <taxon>Gymnophiona</taxon>
        <taxon>Siphonopidae</taxon>
        <taxon>Microcaecilia</taxon>
    </lineage>
</organism>
<evidence type="ECO:0000256" key="2">
    <source>
        <dbReference type="ARBA" id="ARBA00024177"/>
    </source>
</evidence>
<dbReference type="GO" id="GO:0070840">
    <property type="term" value="F:dynein complex binding"/>
    <property type="evidence" value="ECO:0007669"/>
    <property type="project" value="InterPro"/>
</dbReference>
<dbReference type="AlphaFoldDB" id="A0A6P7YWV9"/>